<name>A0A7W4PJ01_9PROT</name>
<accession>A0A7W4PJ01</accession>
<organism evidence="1 2">
    <name type="scientific">Gluconacetobacter dulcium</name>
    <dbReference type="NCBI Taxonomy" id="2729096"/>
    <lineage>
        <taxon>Bacteria</taxon>
        <taxon>Pseudomonadati</taxon>
        <taxon>Pseudomonadota</taxon>
        <taxon>Alphaproteobacteria</taxon>
        <taxon>Acetobacterales</taxon>
        <taxon>Acetobacteraceae</taxon>
        <taxon>Gluconacetobacter</taxon>
    </lineage>
</organism>
<dbReference type="EMBL" id="JABEQP010000033">
    <property type="protein sequence ID" value="MBB2199822.1"/>
    <property type="molecule type" value="Genomic_DNA"/>
</dbReference>
<comment type="caution">
    <text evidence="1">The sequence shown here is derived from an EMBL/GenBank/DDBJ whole genome shotgun (WGS) entry which is preliminary data.</text>
</comment>
<dbReference type="Proteomes" id="UP000530320">
    <property type="component" value="Unassembled WGS sequence"/>
</dbReference>
<evidence type="ECO:0000313" key="2">
    <source>
        <dbReference type="Proteomes" id="UP000530320"/>
    </source>
</evidence>
<sequence length="58" mass="6431">SLDDAYVETLAVQKAFLLEQKLIERDFDLEGWIDRGILAEAASQLRVRDVAVPADVGT</sequence>
<gene>
    <name evidence="1" type="ORF">HLH44_20750</name>
</gene>
<reference evidence="1 2" key="1">
    <citation type="submission" date="2020-04" db="EMBL/GenBank/DDBJ databases">
        <title>Description of novel Gluconacetobacter.</title>
        <authorList>
            <person name="Sombolestani A."/>
        </authorList>
    </citation>
    <scope>NUCLEOTIDE SEQUENCE [LARGE SCALE GENOMIC DNA]</scope>
    <source>
        <strain evidence="1 2">LMG 22058</strain>
    </source>
</reference>
<proteinExistence type="predicted"/>
<evidence type="ECO:0000313" key="1">
    <source>
        <dbReference type="EMBL" id="MBB2199822.1"/>
    </source>
</evidence>
<feature type="non-terminal residue" evidence="1">
    <location>
        <position position="1"/>
    </location>
</feature>
<protein>
    <submittedName>
        <fullName evidence="1">Uncharacterized protein</fullName>
    </submittedName>
</protein>
<dbReference type="Gene3D" id="3.40.190.10">
    <property type="entry name" value="Periplasmic binding protein-like II"/>
    <property type="match status" value="1"/>
</dbReference>
<dbReference type="AlphaFoldDB" id="A0A7W4PJ01"/>